<proteinExistence type="predicted"/>
<sequence>MFPFLVLGRGLGRLARAVWGRWLGLSREQRGPVLLLAAAVGLLLWLVPYGLWLAGGGVLAAAAWSGWGGGRTARELRAARSAADERLAALYEALVPYFSLPSDPSPEPLYAHGGVWQRCFSSVTLSDEGRIAGLCLRYPAFFPDGDAECRARVERLLAAKAGRGREFRFRWDEEGGELEMVAVEPLPTGIGAQRFVAASGEVVLGFTDAGAVDRTVPVRGGAGCAEQVDASPVVWRAGPRTAEPHLLVVGAPGAGATSLLRSVALQALLEGDVLLVDGSGAGEFACFGGRCGVVSVESTPAGGVAALEWAARETERRLLAAGGGAEERALWIVVDRPALLRHLAGVQGLRDPLGSLQVPLRFGRAGRVTVVLAEQFEGLSGLGWAAASCARARVVLGAVTAHQASGVLGAAPPAVPSGQVPPGRGFARLGAGPVYRLQVPATPDPGDESADEGARRAVLALLPGWVGREGSVAGRG</sequence>
<accession>A0ABU2SBY6</accession>
<dbReference type="RefSeq" id="WP_311620485.1">
    <property type="nucleotide sequence ID" value="NZ_JAVREV010000018.1"/>
</dbReference>
<dbReference type="Proteomes" id="UP001183615">
    <property type="component" value="Unassembled WGS sequence"/>
</dbReference>
<evidence type="ECO:0008006" key="4">
    <source>
        <dbReference type="Google" id="ProtNLM"/>
    </source>
</evidence>
<keyword evidence="1" id="KW-0812">Transmembrane</keyword>
<evidence type="ECO:0000256" key="1">
    <source>
        <dbReference type="SAM" id="Phobius"/>
    </source>
</evidence>
<protein>
    <recommendedName>
        <fullName evidence="4">FtsK domain-containing protein</fullName>
    </recommendedName>
</protein>
<reference evidence="3" key="1">
    <citation type="submission" date="2023-07" db="EMBL/GenBank/DDBJ databases">
        <title>30 novel species of actinomycetes from the DSMZ collection.</title>
        <authorList>
            <person name="Nouioui I."/>
        </authorList>
    </citation>
    <scope>NUCLEOTIDE SEQUENCE [LARGE SCALE GENOMIC DNA]</scope>
    <source>
        <strain evidence="3">DSM 41886</strain>
    </source>
</reference>
<keyword evidence="1" id="KW-0472">Membrane</keyword>
<keyword evidence="3" id="KW-1185">Reference proteome</keyword>
<evidence type="ECO:0000313" key="2">
    <source>
        <dbReference type="EMBL" id="MDT0446328.1"/>
    </source>
</evidence>
<dbReference type="InterPro" id="IPR027417">
    <property type="entry name" value="P-loop_NTPase"/>
</dbReference>
<name>A0ABU2SBY6_9ACTN</name>
<keyword evidence="1" id="KW-1133">Transmembrane helix</keyword>
<feature type="transmembrane region" description="Helical" evidence="1">
    <location>
        <begin position="33"/>
        <end position="64"/>
    </location>
</feature>
<gene>
    <name evidence="2" type="ORF">RM779_27575</name>
</gene>
<evidence type="ECO:0000313" key="3">
    <source>
        <dbReference type="Proteomes" id="UP001183615"/>
    </source>
</evidence>
<comment type="caution">
    <text evidence="2">The sequence shown here is derived from an EMBL/GenBank/DDBJ whole genome shotgun (WGS) entry which is preliminary data.</text>
</comment>
<dbReference type="Gene3D" id="3.40.50.300">
    <property type="entry name" value="P-loop containing nucleotide triphosphate hydrolases"/>
    <property type="match status" value="1"/>
</dbReference>
<dbReference type="EMBL" id="JAVREV010000018">
    <property type="protein sequence ID" value="MDT0446328.1"/>
    <property type="molecule type" value="Genomic_DNA"/>
</dbReference>
<organism evidence="2 3">
    <name type="scientific">Streptomyces johnsoniae</name>
    <dbReference type="NCBI Taxonomy" id="3075532"/>
    <lineage>
        <taxon>Bacteria</taxon>
        <taxon>Bacillati</taxon>
        <taxon>Actinomycetota</taxon>
        <taxon>Actinomycetes</taxon>
        <taxon>Kitasatosporales</taxon>
        <taxon>Streptomycetaceae</taxon>
        <taxon>Streptomyces</taxon>
    </lineage>
</organism>
<dbReference type="SUPFAM" id="SSF52540">
    <property type="entry name" value="P-loop containing nucleoside triphosphate hydrolases"/>
    <property type="match status" value="1"/>
</dbReference>